<dbReference type="KEGG" id="nam:NAMH_0622"/>
<dbReference type="UniPathway" id="UPA00241">
    <property type="reaction ID" value="UER00352"/>
</dbReference>
<evidence type="ECO:0000256" key="4">
    <source>
        <dbReference type="ARBA" id="ARBA00004496"/>
    </source>
</evidence>
<dbReference type="GO" id="GO:0005524">
    <property type="term" value="F:ATP binding"/>
    <property type="evidence" value="ECO:0007669"/>
    <property type="project" value="UniProtKB-KW"/>
</dbReference>
<organism evidence="17 18">
    <name type="scientific">Nautilia profundicola (strain ATCC BAA-1463 / DSM 18972 / AmH)</name>
    <dbReference type="NCBI Taxonomy" id="598659"/>
    <lineage>
        <taxon>Bacteria</taxon>
        <taxon>Pseudomonadati</taxon>
        <taxon>Campylobacterota</taxon>
        <taxon>Epsilonproteobacteria</taxon>
        <taxon>Nautiliales</taxon>
        <taxon>Nautiliaceae</taxon>
        <taxon>Nautilia</taxon>
    </lineage>
</organism>
<evidence type="ECO:0000313" key="18">
    <source>
        <dbReference type="Proteomes" id="UP000000448"/>
    </source>
</evidence>
<keyword evidence="18" id="KW-1185">Reference proteome</keyword>
<dbReference type="eggNOG" id="COG1521">
    <property type="taxonomic scope" value="Bacteria"/>
</dbReference>
<dbReference type="HOGENOM" id="CLU_1213471_0_0_7"/>
<dbReference type="PANTHER" id="PTHR34265:SF1">
    <property type="entry name" value="TYPE III PANTOTHENATE KINASE"/>
    <property type="match status" value="1"/>
</dbReference>
<sequence>MVLVDIGNTNYHIYKDGNITHIKNICSFEEKVYYISVNNEKEKDLLIKNPHAINLKNYVKFKTRYEGLGIDRIMACKSIKDGVVVDAGSAITVDIMENARHLGGFISPGIYAFKKAFGTISEVLKLEPLPLKNNLPNSTDEALNWGSIGAVKCLIEKVAENKKIYFTGGDGKFLCNMFEKSEYIDDLVFRGMMITIKEMEKK</sequence>
<gene>
    <name evidence="17" type="ordered locus">NAMH_0622</name>
</gene>
<keyword evidence="8" id="KW-0963">Cytoplasm</keyword>
<keyword evidence="11" id="KW-0418">Kinase</keyword>
<dbReference type="InterPro" id="IPR043129">
    <property type="entry name" value="ATPase_NBD"/>
</dbReference>
<evidence type="ECO:0000256" key="10">
    <source>
        <dbReference type="ARBA" id="ARBA00022741"/>
    </source>
</evidence>
<dbReference type="AlphaFoldDB" id="B9L8T0"/>
<name>B9L8T0_NAUPA</name>
<evidence type="ECO:0000313" key="17">
    <source>
        <dbReference type="EMBL" id="ACM92740.1"/>
    </source>
</evidence>
<evidence type="ECO:0000256" key="14">
    <source>
        <dbReference type="ARBA" id="ARBA00022993"/>
    </source>
</evidence>
<evidence type="ECO:0000256" key="2">
    <source>
        <dbReference type="ARBA" id="ARBA00001958"/>
    </source>
</evidence>
<evidence type="ECO:0000256" key="11">
    <source>
        <dbReference type="ARBA" id="ARBA00022777"/>
    </source>
</evidence>
<comment type="pathway">
    <text evidence="5">Cofactor biosynthesis; coenzyme A biosynthesis; CoA from (R)-pantothenate: step 1/5.</text>
</comment>
<evidence type="ECO:0000256" key="12">
    <source>
        <dbReference type="ARBA" id="ARBA00022840"/>
    </source>
</evidence>
<dbReference type="RefSeq" id="WP_015901792.1">
    <property type="nucleotide sequence ID" value="NC_012115.1"/>
</dbReference>
<evidence type="ECO:0000256" key="16">
    <source>
        <dbReference type="ARBA" id="ARBA00040883"/>
    </source>
</evidence>
<dbReference type="GO" id="GO:0004594">
    <property type="term" value="F:pantothenate kinase activity"/>
    <property type="evidence" value="ECO:0007669"/>
    <property type="project" value="UniProtKB-EC"/>
</dbReference>
<keyword evidence="14" id="KW-0173">Coenzyme A biosynthesis</keyword>
<keyword evidence="10" id="KW-0547">Nucleotide-binding</keyword>
<dbReference type="SUPFAM" id="SSF53067">
    <property type="entry name" value="Actin-like ATPase domain"/>
    <property type="match status" value="2"/>
</dbReference>
<evidence type="ECO:0000256" key="8">
    <source>
        <dbReference type="ARBA" id="ARBA00022490"/>
    </source>
</evidence>
<proteinExistence type="inferred from homology"/>
<accession>B9L8T0</accession>
<dbReference type="EC" id="2.7.1.33" evidence="7"/>
<evidence type="ECO:0000256" key="5">
    <source>
        <dbReference type="ARBA" id="ARBA00005225"/>
    </source>
</evidence>
<evidence type="ECO:0000256" key="9">
    <source>
        <dbReference type="ARBA" id="ARBA00022679"/>
    </source>
</evidence>
<keyword evidence="13" id="KW-0630">Potassium</keyword>
<dbReference type="Pfam" id="PF03309">
    <property type="entry name" value="Pan_kinase"/>
    <property type="match status" value="1"/>
</dbReference>
<dbReference type="Gene3D" id="3.30.420.40">
    <property type="match status" value="2"/>
</dbReference>
<dbReference type="GO" id="GO:0005737">
    <property type="term" value="C:cytoplasm"/>
    <property type="evidence" value="ECO:0007669"/>
    <property type="project" value="UniProtKB-SubCell"/>
</dbReference>
<comment type="subcellular location">
    <subcellularLocation>
        <location evidence="4">Cytoplasm</location>
    </subcellularLocation>
</comment>
<dbReference type="NCBIfam" id="NF009872">
    <property type="entry name" value="PRK13333.1"/>
    <property type="match status" value="1"/>
</dbReference>
<dbReference type="OrthoDB" id="5347692at2"/>
<dbReference type="Proteomes" id="UP000000448">
    <property type="component" value="Chromosome"/>
</dbReference>
<dbReference type="InterPro" id="IPR004619">
    <property type="entry name" value="Type_III_PanK"/>
</dbReference>
<evidence type="ECO:0000256" key="7">
    <source>
        <dbReference type="ARBA" id="ARBA00012102"/>
    </source>
</evidence>
<comment type="cofactor">
    <cofactor evidence="3">
        <name>NH4(+)</name>
        <dbReference type="ChEBI" id="CHEBI:28938"/>
    </cofactor>
</comment>
<dbReference type="GO" id="GO:0015937">
    <property type="term" value="P:coenzyme A biosynthetic process"/>
    <property type="evidence" value="ECO:0007669"/>
    <property type="project" value="UniProtKB-UniPathway"/>
</dbReference>
<keyword evidence="12" id="KW-0067">ATP-binding</keyword>
<comment type="subunit">
    <text evidence="6">Homodimer.</text>
</comment>
<comment type="similarity">
    <text evidence="15">Belongs to the type III pantothenate kinase family.</text>
</comment>
<keyword evidence="9" id="KW-0808">Transferase</keyword>
<evidence type="ECO:0000256" key="13">
    <source>
        <dbReference type="ARBA" id="ARBA00022958"/>
    </source>
</evidence>
<dbReference type="NCBIfam" id="TIGR00671">
    <property type="entry name" value="baf"/>
    <property type="match status" value="1"/>
</dbReference>
<dbReference type="PANTHER" id="PTHR34265">
    <property type="entry name" value="TYPE III PANTOTHENATE KINASE"/>
    <property type="match status" value="1"/>
</dbReference>
<dbReference type="STRING" id="598659.NAMH_0622"/>
<dbReference type="CDD" id="cd24015">
    <property type="entry name" value="ASKHA_NBD_PanK-III"/>
    <property type="match status" value="1"/>
</dbReference>
<comment type="cofactor">
    <cofactor evidence="2">
        <name>K(+)</name>
        <dbReference type="ChEBI" id="CHEBI:29103"/>
    </cofactor>
</comment>
<evidence type="ECO:0000256" key="6">
    <source>
        <dbReference type="ARBA" id="ARBA00011738"/>
    </source>
</evidence>
<comment type="catalytic activity">
    <reaction evidence="1">
        <text>(R)-pantothenate + ATP = (R)-4'-phosphopantothenate + ADP + H(+)</text>
        <dbReference type="Rhea" id="RHEA:16373"/>
        <dbReference type="ChEBI" id="CHEBI:10986"/>
        <dbReference type="ChEBI" id="CHEBI:15378"/>
        <dbReference type="ChEBI" id="CHEBI:29032"/>
        <dbReference type="ChEBI" id="CHEBI:30616"/>
        <dbReference type="ChEBI" id="CHEBI:456216"/>
        <dbReference type="EC" id="2.7.1.33"/>
    </reaction>
</comment>
<protein>
    <recommendedName>
        <fullName evidence="16">Type III pantothenate kinase</fullName>
        <ecNumber evidence="7">2.7.1.33</ecNumber>
    </recommendedName>
</protein>
<dbReference type="EMBL" id="CP001279">
    <property type="protein sequence ID" value="ACM92740.1"/>
    <property type="molecule type" value="Genomic_DNA"/>
</dbReference>
<reference evidence="17 18" key="1">
    <citation type="journal article" date="2009" name="PLoS Genet.">
        <title>Adaptations to submarine hydrothermal environments exemplified by the genome of Nautilia profundicola.</title>
        <authorList>
            <person name="Campbell B.J."/>
            <person name="Smith J.L."/>
            <person name="Hanson T.E."/>
            <person name="Klotz M.G."/>
            <person name="Stein L.Y."/>
            <person name="Lee C.K."/>
            <person name="Wu D."/>
            <person name="Robinson J.M."/>
            <person name="Khouri H.M."/>
            <person name="Eisen J.A."/>
            <person name="Cary S.C."/>
        </authorList>
    </citation>
    <scope>NUCLEOTIDE SEQUENCE [LARGE SCALE GENOMIC DNA]</scope>
    <source>
        <strain evidence="18">ATCC BAA-1463 / DSM 18972 / AmH</strain>
    </source>
</reference>
<evidence type="ECO:0000256" key="1">
    <source>
        <dbReference type="ARBA" id="ARBA00001206"/>
    </source>
</evidence>
<evidence type="ECO:0000256" key="15">
    <source>
        <dbReference type="ARBA" id="ARBA00038036"/>
    </source>
</evidence>
<evidence type="ECO:0000256" key="3">
    <source>
        <dbReference type="ARBA" id="ARBA00001972"/>
    </source>
</evidence>